<evidence type="ECO:0000313" key="1">
    <source>
        <dbReference type="EMBL" id="TJZ84578.1"/>
    </source>
</evidence>
<gene>
    <name evidence="1" type="ORF">FA740_08925</name>
</gene>
<reference evidence="1 2" key="1">
    <citation type="submission" date="2019-04" db="EMBL/GenBank/DDBJ databases">
        <authorList>
            <person name="Li J."/>
        </authorList>
    </citation>
    <scope>NUCLEOTIDE SEQUENCE [LARGE SCALE GENOMIC DNA]</scope>
    <source>
        <strain evidence="1 2">CCTCC AB2016182</strain>
    </source>
</reference>
<name>A0A4V5MTL0_9RHOB</name>
<evidence type="ECO:0000313" key="2">
    <source>
        <dbReference type="Proteomes" id="UP000306223"/>
    </source>
</evidence>
<sequence>MTEALDLIAAAEQALREDIAPGGPDARYHALLAANALAMARRELARPPQAASADVAAIRAGAHDGDAGLHKALLAAARGRAWVADPSNLDPADQGLPQG</sequence>
<protein>
    <submittedName>
        <fullName evidence="1">Uncharacterized protein</fullName>
    </submittedName>
</protein>
<dbReference type="RefSeq" id="WP_136856426.1">
    <property type="nucleotide sequence ID" value="NZ_SUNH01000011.1"/>
</dbReference>
<accession>A0A4V5MTL0</accession>
<dbReference type="AlphaFoldDB" id="A0A4V5MTL0"/>
<comment type="caution">
    <text evidence="1">The sequence shown here is derived from an EMBL/GenBank/DDBJ whole genome shotgun (WGS) entry which is preliminary data.</text>
</comment>
<dbReference type="EMBL" id="SUNH01000011">
    <property type="protein sequence ID" value="TJZ84578.1"/>
    <property type="molecule type" value="Genomic_DNA"/>
</dbReference>
<proteinExistence type="predicted"/>
<organism evidence="1 2">
    <name type="scientific">Paracoccus hibiscisoli</name>
    <dbReference type="NCBI Taxonomy" id="2023261"/>
    <lineage>
        <taxon>Bacteria</taxon>
        <taxon>Pseudomonadati</taxon>
        <taxon>Pseudomonadota</taxon>
        <taxon>Alphaproteobacteria</taxon>
        <taxon>Rhodobacterales</taxon>
        <taxon>Paracoccaceae</taxon>
        <taxon>Paracoccus</taxon>
    </lineage>
</organism>
<dbReference type="Proteomes" id="UP000306223">
    <property type="component" value="Unassembled WGS sequence"/>
</dbReference>
<keyword evidence="2" id="KW-1185">Reference proteome</keyword>